<dbReference type="EnsemblMetazoa" id="ASIC016230-RA">
    <property type="protein sequence ID" value="ASIC016230-PA"/>
    <property type="gene ID" value="ASIC016230"/>
</dbReference>
<protein>
    <submittedName>
        <fullName evidence="1 2">Uncharacterized protein</fullName>
    </submittedName>
</protein>
<dbReference type="EMBL" id="ATLV01022949">
    <property type="status" value="NOT_ANNOTATED_CDS"/>
    <property type="molecule type" value="Genomic_DNA"/>
</dbReference>
<proteinExistence type="predicted"/>
<dbReference type="EMBL" id="KE525338">
    <property type="protein sequence ID" value="KFB48164.1"/>
    <property type="molecule type" value="Genomic_DNA"/>
</dbReference>
<evidence type="ECO:0000313" key="2">
    <source>
        <dbReference type="EnsemblMetazoa" id="ASIC016230-PA"/>
    </source>
</evidence>
<dbReference type="Proteomes" id="UP000030765">
    <property type="component" value="Unassembled WGS sequence"/>
</dbReference>
<keyword evidence="3" id="KW-1185">Reference proteome</keyword>
<name>A0A084WD70_ANOSI</name>
<evidence type="ECO:0000313" key="3">
    <source>
        <dbReference type="Proteomes" id="UP000030765"/>
    </source>
</evidence>
<dbReference type="VEuPathDB" id="VectorBase:ASIC016230"/>
<accession>A0A084WD70</accession>
<gene>
    <name evidence="1" type="ORF">ZHAS_00016230</name>
</gene>
<sequence length="155" mass="18124">MVVIRTPPEGQTQQTYVGTENRTLLADYFPDFIHENPNQRPATSWTTCMERSLRSGDRWKSWLPLVPETRFVPERRWGRCCIWWFEVRGPICVRDRQTQTDGDETDSAGKVRGAGLKCLGAISLGWKWEIQREIDRESAHRTSYNNNVFGFRIFV</sequence>
<evidence type="ECO:0000313" key="1">
    <source>
        <dbReference type="EMBL" id="KFB48164.1"/>
    </source>
</evidence>
<organism evidence="1">
    <name type="scientific">Anopheles sinensis</name>
    <name type="common">Mosquito</name>
    <dbReference type="NCBI Taxonomy" id="74873"/>
    <lineage>
        <taxon>Eukaryota</taxon>
        <taxon>Metazoa</taxon>
        <taxon>Ecdysozoa</taxon>
        <taxon>Arthropoda</taxon>
        <taxon>Hexapoda</taxon>
        <taxon>Insecta</taxon>
        <taxon>Pterygota</taxon>
        <taxon>Neoptera</taxon>
        <taxon>Endopterygota</taxon>
        <taxon>Diptera</taxon>
        <taxon>Nematocera</taxon>
        <taxon>Culicoidea</taxon>
        <taxon>Culicidae</taxon>
        <taxon>Anophelinae</taxon>
        <taxon>Anopheles</taxon>
    </lineage>
</organism>
<dbReference type="AlphaFoldDB" id="A0A084WD70"/>
<reference evidence="2" key="2">
    <citation type="submission" date="2020-05" db="UniProtKB">
        <authorList>
            <consortium name="EnsemblMetazoa"/>
        </authorList>
    </citation>
    <scope>IDENTIFICATION</scope>
</reference>
<reference evidence="1 3" key="1">
    <citation type="journal article" date="2014" name="BMC Genomics">
        <title>Genome sequence of Anopheles sinensis provides insight into genetics basis of mosquito competence for malaria parasites.</title>
        <authorList>
            <person name="Zhou D."/>
            <person name="Zhang D."/>
            <person name="Ding G."/>
            <person name="Shi L."/>
            <person name="Hou Q."/>
            <person name="Ye Y."/>
            <person name="Xu Y."/>
            <person name="Zhou H."/>
            <person name="Xiong C."/>
            <person name="Li S."/>
            <person name="Yu J."/>
            <person name="Hong S."/>
            <person name="Yu X."/>
            <person name="Zou P."/>
            <person name="Chen C."/>
            <person name="Chang X."/>
            <person name="Wang W."/>
            <person name="Lv Y."/>
            <person name="Sun Y."/>
            <person name="Ma L."/>
            <person name="Shen B."/>
            <person name="Zhu C."/>
        </authorList>
    </citation>
    <scope>NUCLEOTIDE SEQUENCE [LARGE SCALE GENOMIC DNA]</scope>
</reference>